<feature type="binding site" evidence="2">
    <location>
        <position position="6"/>
    </location>
    <ligand>
        <name>Zn(2+)</name>
        <dbReference type="ChEBI" id="CHEBI:29105"/>
        <label>1</label>
    </ligand>
</feature>
<feature type="binding site" evidence="2">
    <location>
        <position position="3"/>
    </location>
    <ligand>
        <name>Zn(2+)</name>
        <dbReference type="ChEBI" id="CHEBI:29105"/>
        <label>1</label>
    </ligand>
</feature>
<evidence type="ECO:0000259" key="4">
    <source>
        <dbReference type="Pfam" id="PF22082"/>
    </source>
</evidence>
<gene>
    <name evidence="5" type="ORF">ENM78_03175</name>
</gene>
<proteinExistence type="predicted"/>
<dbReference type="Gene3D" id="3.40.50.620">
    <property type="entry name" value="HUPs"/>
    <property type="match status" value="1"/>
</dbReference>
<dbReference type="GO" id="GO:0016740">
    <property type="term" value="F:transferase activity"/>
    <property type="evidence" value="ECO:0007669"/>
    <property type="project" value="UniProtKB-KW"/>
</dbReference>
<feature type="binding site" evidence="2">
    <location>
        <position position="26"/>
    </location>
    <ligand>
        <name>Zn(2+)</name>
        <dbReference type="ChEBI" id="CHEBI:29105"/>
        <label>1</label>
    </ligand>
</feature>
<dbReference type="InterPro" id="IPR011063">
    <property type="entry name" value="TilS/TtcA_N"/>
</dbReference>
<dbReference type="NCBIfam" id="TIGR00269">
    <property type="entry name" value="TIGR00269 family protein"/>
    <property type="match status" value="1"/>
</dbReference>
<reference evidence="5" key="1">
    <citation type="journal article" date="2020" name="mSystems">
        <title>Genome- and Community-Level Interaction Insights into Carbon Utilization and Element Cycling Functions of Hydrothermarchaeota in Hydrothermal Sediment.</title>
        <authorList>
            <person name="Zhou Z."/>
            <person name="Liu Y."/>
            <person name="Xu W."/>
            <person name="Pan J."/>
            <person name="Luo Z.H."/>
            <person name="Li M."/>
        </authorList>
    </citation>
    <scope>NUCLEOTIDE SEQUENCE [LARGE SCALE GENOMIC DNA]</scope>
    <source>
        <strain evidence="5">SpSt-1116</strain>
    </source>
</reference>
<keyword evidence="1" id="KW-0808">Transferase</keyword>
<sequence length="319" mass="36212">MKCSACGVKEAVVSQPHTGRALCDTCFLFDIKERVRETARRFNMIGESDRVMLAVSGGKDSFVLLDVLSELLPAERVFALSIIEGIPGYNRLEDIEKLRRYAKERGVDLIVTSIKEFTGMSLAEIVRVARERGIGVSACTFCGGLRRKIINTCARMLGATKTATAHNLDDEVQTAILNLLRGDIGRLLRQHPNAPRLSEKFVQRIKPLRYVYEWEATMYSYLKGFRFQETECMYIVESPTLRARVRKWLYMLERESPGTMLRVLKAVDKLAERLLELHGRLPRLPQCSVCGEPTSYRRQYCKVCELLMAVGAKLAVKPQ</sequence>
<dbReference type="InterPro" id="IPR000541">
    <property type="entry name" value="Ncs6/Tuc1/Ctu1"/>
</dbReference>
<evidence type="ECO:0000313" key="5">
    <source>
        <dbReference type="EMBL" id="HHQ80446.1"/>
    </source>
</evidence>
<dbReference type="GO" id="GO:0000049">
    <property type="term" value="F:tRNA binding"/>
    <property type="evidence" value="ECO:0007669"/>
    <property type="project" value="InterPro"/>
</dbReference>
<feature type="binding site" evidence="2">
    <location>
        <position position="301"/>
    </location>
    <ligand>
        <name>Zn(2+)</name>
        <dbReference type="ChEBI" id="CHEBI:29105"/>
        <label>2</label>
    </ligand>
</feature>
<feature type="domain" description="2-thiouridine synthetase TtuA-like N-terminal LIM" evidence="4">
    <location>
        <begin position="2"/>
        <end position="28"/>
    </location>
</feature>
<comment type="caution">
    <text evidence="5">The sequence shown here is derived from an EMBL/GenBank/DDBJ whole genome shotgun (WGS) entry which is preliminary data.</text>
</comment>
<dbReference type="GO" id="GO:0002143">
    <property type="term" value="P:tRNA wobble position uridine thiolation"/>
    <property type="evidence" value="ECO:0007669"/>
    <property type="project" value="TreeGrafter"/>
</dbReference>
<feature type="binding site" evidence="2">
    <location>
        <position position="23"/>
    </location>
    <ligand>
        <name>Zn(2+)</name>
        <dbReference type="ChEBI" id="CHEBI:29105"/>
        <label>1</label>
    </ligand>
</feature>
<feature type="binding site" evidence="2">
    <location>
        <position position="287"/>
    </location>
    <ligand>
        <name>Zn(2+)</name>
        <dbReference type="ChEBI" id="CHEBI:29105"/>
        <label>2</label>
    </ligand>
</feature>
<name>A0A7J3ZK00_9CREN</name>
<evidence type="ECO:0000259" key="3">
    <source>
        <dbReference type="Pfam" id="PF01171"/>
    </source>
</evidence>
<feature type="domain" description="tRNA(Ile)-lysidine/2-thiocytidine synthase N-terminal" evidence="3">
    <location>
        <begin position="51"/>
        <end position="210"/>
    </location>
</feature>
<protein>
    <submittedName>
        <fullName evidence="5">TIGR00269 family protein</fullName>
    </submittedName>
</protein>
<dbReference type="GO" id="GO:0046872">
    <property type="term" value="F:metal ion binding"/>
    <property type="evidence" value="ECO:0007669"/>
    <property type="project" value="UniProtKB-KW"/>
</dbReference>
<dbReference type="EMBL" id="DRZC01000040">
    <property type="protein sequence ID" value="HHQ80446.1"/>
    <property type="molecule type" value="Genomic_DNA"/>
</dbReference>
<dbReference type="GO" id="GO:0002144">
    <property type="term" value="C:cytosolic tRNA wobble base thiouridylase complex"/>
    <property type="evidence" value="ECO:0007669"/>
    <property type="project" value="TreeGrafter"/>
</dbReference>
<dbReference type="PANTHER" id="PTHR11807:SF12">
    <property type="entry name" value="CYTOPLASMIC TRNA 2-THIOLATION PROTEIN 1"/>
    <property type="match status" value="1"/>
</dbReference>
<dbReference type="SUPFAM" id="SSF52402">
    <property type="entry name" value="Adenine nucleotide alpha hydrolases-like"/>
    <property type="match status" value="1"/>
</dbReference>
<evidence type="ECO:0000256" key="1">
    <source>
        <dbReference type="ARBA" id="ARBA00022679"/>
    </source>
</evidence>
<evidence type="ECO:0000256" key="2">
    <source>
        <dbReference type="PIRSR" id="PIRSR004976-50"/>
    </source>
</evidence>
<dbReference type="InterPro" id="IPR014729">
    <property type="entry name" value="Rossmann-like_a/b/a_fold"/>
</dbReference>
<dbReference type="PIRSF" id="PIRSF004976">
    <property type="entry name" value="ATPase_YdaO"/>
    <property type="match status" value="1"/>
</dbReference>
<organism evidence="5">
    <name type="scientific">Fervidicoccus fontis</name>
    <dbReference type="NCBI Taxonomy" id="683846"/>
    <lineage>
        <taxon>Archaea</taxon>
        <taxon>Thermoproteota</taxon>
        <taxon>Thermoprotei</taxon>
        <taxon>Fervidicoccales</taxon>
        <taxon>Fervidicoccaceae</taxon>
        <taxon>Fervidicoccus</taxon>
    </lineage>
</organism>
<dbReference type="Pfam" id="PF22082">
    <property type="entry name" value="TtuA_LIM_N"/>
    <property type="match status" value="1"/>
</dbReference>
<dbReference type="AlphaFoldDB" id="A0A7J3ZK00"/>
<accession>A0A7J3ZK00</accession>
<keyword evidence="2" id="KW-0862">Zinc</keyword>
<feature type="binding site" evidence="2">
    <location>
        <position position="290"/>
    </location>
    <ligand>
        <name>Zn(2+)</name>
        <dbReference type="ChEBI" id="CHEBI:29105"/>
        <label>2</label>
    </ligand>
</feature>
<feature type="binding site" evidence="2">
    <location>
        <position position="304"/>
    </location>
    <ligand>
        <name>Zn(2+)</name>
        <dbReference type="ChEBI" id="CHEBI:29105"/>
        <label>2</label>
    </ligand>
</feature>
<dbReference type="InterPro" id="IPR035107">
    <property type="entry name" value="tRNA_thiolation_TtcA_Ctu1"/>
</dbReference>
<dbReference type="InterPro" id="IPR054306">
    <property type="entry name" value="TtuA-like_LIM_N"/>
</dbReference>
<dbReference type="Pfam" id="PF01171">
    <property type="entry name" value="ATP_bind_3"/>
    <property type="match status" value="1"/>
</dbReference>
<keyword evidence="2" id="KW-0479">Metal-binding</keyword>
<dbReference type="PANTHER" id="PTHR11807">
    <property type="entry name" value="ATPASES OF THE PP SUPERFAMILY-RELATED"/>
    <property type="match status" value="1"/>
</dbReference>